<dbReference type="SUPFAM" id="SSF55874">
    <property type="entry name" value="ATPase domain of HSP90 chaperone/DNA topoisomerase II/histidine kinase"/>
    <property type="match status" value="1"/>
</dbReference>
<dbReference type="GO" id="GO:0005886">
    <property type="term" value="C:plasma membrane"/>
    <property type="evidence" value="ECO:0007669"/>
    <property type="project" value="TreeGrafter"/>
</dbReference>
<keyword evidence="13" id="KW-1185">Reference proteome</keyword>
<evidence type="ECO:0000313" key="13">
    <source>
        <dbReference type="Proteomes" id="UP000294980"/>
    </source>
</evidence>
<keyword evidence="9 10" id="KW-0472">Membrane</keyword>
<dbReference type="PANTHER" id="PTHR45436:SF4">
    <property type="entry name" value="SENSOR PROTEIN PHOQ"/>
    <property type="match status" value="1"/>
</dbReference>
<evidence type="ECO:0000256" key="9">
    <source>
        <dbReference type="ARBA" id="ARBA00023136"/>
    </source>
</evidence>
<dbReference type="InterPro" id="IPR036890">
    <property type="entry name" value="HATPase_C_sf"/>
</dbReference>
<feature type="domain" description="Histidine kinase" evidence="11">
    <location>
        <begin position="248"/>
        <end position="445"/>
    </location>
</feature>
<evidence type="ECO:0000259" key="11">
    <source>
        <dbReference type="PROSITE" id="PS50109"/>
    </source>
</evidence>
<dbReference type="InterPro" id="IPR004358">
    <property type="entry name" value="Sig_transdc_His_kin-like_C"/>
</dbReference>
<keyword evidence="5" id="KW-0808">Transferase</keyword>
<evidence type="ECO:0000256" key="8">
    <source>
        <dbReference type="ARBA" id="ARBA00022989"/>
    </source>
</evidence>
<organism evidence="12 13">
    <name type="scientific">Chromatocurvus halotolerans</name>
    <dbReference type="NCBI Taxonomy" id="1132028"/>
    <lineage>
        <taxon>Bacteria</taxon>
        <taxon>Pseudomonadati</taxon>
        <taxon>Pseudomonadota</taxon>
        <taxon>Gammaproteobacteria</taxon>
        <taxon>Cellvibrionales</taxon>
        <taxon>Halieaceae</taxon>
        <taxon>Chromatocurvus</taxon>
    </lineage>
</organism>
<dbReference type="Gene3D" id="3.30.565.10">
    <property type="entry name" value="Histidine kinase-like ATPase, C-terminal domain"/>
    <property type="match status" value="1"/>
</dbReference>
<dbReference type="SMART" id="SM00387">
    <property type="entry name" value="HATPase_c"/>
    <property type="match status" value="1"/>
</dbReference>
<keyword evidence="7 12" id="KW-0418">Kinase</keyword>
<dbReference type="AlphaFoldDB" id="A0A4R2KV47"/>
<keyword evidence="8 10" id="KW-1133">Transmembrane helix</keyword>
<comment type="catalytic activity">
    <reaction evidence="1">
        <text>ATP + protein L-histidine = ADP + protein N-phospho-L-histidine.</text>
        <dbReference type="EC" id="2.7.13.3"/>
    </reaction>
</comment>
<dbReference type="InterPro" id="IPR005467">
    <property type="entry name" value="His_kinase_dom"/>
</dbReference>
<dbReference type="GO" id="GO:0005524">
    <property type="term" value="F:ATP binding"/>
    <property type="evidence" value="ECO:0007669"/>
    <property type="project" value="UniProtKB-KW"/>
</dbReference>
<dbReference type="PANTHER" id="PTHR45436">
    <property type="entry name" value="SENSOR HISTIDINE KINASE YKOH"/>
    <property type="match status" value="1"/>
</dbReference>
<dbReference type="EC" id="2.7.13.3" evidence="3"/>
<dbReference type="GO" id="GO:0004673">
    <property type="term" value="F:protein histidine kinase activity"/>
    <property type="evidence" value="ECO:0007669"/>
    <property type="project" value="UniProtKB-EC"/>
</dbReference>
<evidence type="ECO:0000256" key="2">
    <source>
        <dbReference type="ARBA" id="ARBA00004370"/>
    </source>
</evidence>
<evidence type="ECO:0000256" key="4">
    <source>
        <dbReference type="ARBA" id="ARBA00022553"/>
    </source>
</evidence>
<sequence length="446" mass="48883">MSRLPQSLAARLLLASALLLPLCLGATSWSLERAHRLAAEAAQAERLQLHLMTLLAQAEFDDALRLPTQVLESRLTQPGSGLVAYVTTADNALLWSSPSALMQEPAEMLASLPALAPGQQHLSRHADHQRLVYPLIWETDAGAEVPLRFVVMESLAPLRADVAAYRRSLLLWLGGTLVLLLATQLLVMAWGLRPLRDLGRDIARIERGERDNLPGEWPREIRPVTDNLKTLLHSEQARRERMRNTLSDLAHSLKTPLAVLRSAEIDERGQAGLVAEQVSRMEEVVEWQLQRAVGNGHRLLSAVDLCQLVERLRGSLLKVYAARELTLENAVPRECRFRGDERDLMEVLGNVLDNACKHAVSRVRLSAGVSTEGLAITIEDDGPGIPDALREHLTERGMRADNRHPGQGLGLAVAADIVDGYGGRLFIQRSDLGGTAVVLLLGPGQG</sequence>
<protein>
    <recommendedName>
        <fullName evidence="3">histidine kinase</fullName>
        <ecNumber evidence="3">2.7.13.3</ecNumber>
    </recommendedName>
</protein>
<evidence type="ECO:0000256" key="1">
    <source>
        <dbReference type="ARBA" id="ARBA00000085"/>
    </source>
</evidence>
<evidence type="ECO:0000256" key="6">
    <source>
        <dbReference type="ARBA" id="ARBA00022692"/>
    </source>
</evidence>
<dbReference type="EMBL" id="SLWX01000004">
    <property type="protein sequence ID" value="TCO76707.1"/>
    <property type="molecule type" value="Genomic_DNA"/>
</dbReference>
<comment type="subcellular location">
    <subcellularLocation>
        <location evidence="2">Membrane</location>
    </subcellularLocation>
</comment>
<accession>A0A4R2KV47</accession>
<evidence type="ECO:0000256" key="10">
    <source>
        <dbReference type="SAM" id="Phobius"/>
    </source>
</evidence>
<gene>
    <name evidence="12" type="ORF">EV688_104161</name>
</gene>
<proteinExistence type="predicted"/>
<dbReference type="PRINTS" id="PR00344">
    <property type="entry name" value="BCTRLSENSOR"/>
</dbReference>
<name>A0A4R2KV47_9GAMM</name>
<dbReference type="Proteomes" id="UP000294980">
    <property type="component" value="Unassembled WGS sequence"/>
</dbReference>
<dbReference type="PROSITE" id="PS50109">
    <property type="entry name" value="HIS_KIN"/>
    <property type="match status" value="1"/>
</dbReference>
<dbReference type="InterPro" id="IPR050428">
    <property type="entry name" value="TCS_sensor_his_kinase"/>
</dbReference>
<dbReference type="RefSeq" id="WP_117315009.1">
    <property type="nucleotide sequence ID" value="NZ_QQSW01000002.1"/>
</dbReference>
<reference evidence="12 13" key="1">
    <citation type="submission" date="2019-03" db="EMBL/GenBank/DDBJ databases">
        <title>Genomic Encyclopedia of Type Strains, Phase IV (KMG-IV): sequencing the most valuable type-strain genomes for metagenomic binning, comparative biology and taxonomic classification.</title>
        <authorList>
            <person name="Goeker M."/>
        </authorList>
    </citation>
    <scope>NUCLEOTIDE SEQUENCE [LARGE SCALE GENOMIC DNA]</scope>
    <source>
        <strain evidence="12 13">DSM 23344</strain>
    </source>
</reference>
<keyword evidence="6 10" id="KW-0812">Transmembrane</keyword>
<dbReference type="InterPro" id="IPR003594">
    <property type="entry name" value="HATPase_dom"/>
</dbReference>
<dbReference type="GO" id="GO:0000160">
    <property type="term" value="P:phosphorelay signal transduction system"/>
    <property type="evidence" value="ECO:0007669"/>
    <property type="project" value="TreeGrafter"/>
</dbReference>
<dbReference type="Gene3D" id="1.10.287.130">
    <property type="match status" value="1"/>
</dbReference>
<evidence type="ECO:0000256" key="3">
    <source>
        <dbReference type="ARBA" id="ARBA00012438"/>
    </source>
</evidence>
<dbReference type="Pfam" id="PF02518">
    <property type="entry name" value="HATPase_c"/>
    <property type="match status" value="1"/>
</dbReference>
<comment type="caution">
    <text evidence="12">The sequence shown here is derived from an EMBL/GenBank/DDBJ whole genome shotgun (WGS) entry which is preliminary data.</text>
</comment>
<evidence type="ECO:0000256" key="5">
    <source>
        <dbReference type="ARBA" id="ARBA00022679"/>
    </source>
</evidence>
<dbReference type="OrthoDB" id="9809567at2"/>
<evidence type="ECO:0000313" key="12">
    <source>
        <dbReference type="EMBL" id="TCO76707.1"/>
    </source>
</evidence>
<feature type="transmembrane region" description="Helical" evidence="10">
    <location>
        <begin position="169"/>
        <end position="192"/>
    </location>
</feature>
<keyword evidence="4" id="KW-0597">Phosphoprotein</keyword>
<evidence type="ECO:0000256" key="7">
    <source>
        <dbReference type="ARBA" id="ARBA00022777"/>
    </source>
</evidence>